<dbReference type="InterPro" id="IPR004013">
    <property type="entry name" value="PHP_dom"/>
</dbReference>
<protein>
    <recommendedName>
        <fullName evidence="1">Polymerase/histidinol phosphatase N-terminal domain-containing protein</fullName>
    </recommendedName>
</protein>
<reference evidence="2 3" key="1">
    <citation type="submission" date="2016-12" db="EMBL/GenBank/DDBJ databases">
        <authorList>
            <person name="Song W.-J."/>
            <person name="Kurnit D.M."/>
        </authorList>
    </citation>
    <scope>NUCLEOTIDE SEQUENCE [LARGE SCALE GENOMIC DNA]</scope>
    <source>
        <strain evidence="2 3">175</strain>
    </source>
</reference>
<organism evidence="2 3">
    <name type="scientific">Methylomagnum ishizawai</name>
    <dbReference type="NCBI Taxonomy" id="1760988"/>
    <lineage>
        <taxon>Bacteria</taxon>
        <taxon>Pseudomonadati</taxon>
        <taxon>Pseudomonadota</taxon>
        <taxon>Gammaproteobacteria</taxon>
        <taxon>Methylococcales</taxon>
        <taxon>Methylococcaceae</taxon>
        <taxon>Methylomagnum</taxon>
    </lineage>
</organism>
<dbReference type="PANTHER" id="PTHR42924">
    <property type="entry name" value="EXONUCLEASE"/>
    <property type="match status" value="1"/>
</dbReference>
<dbReference type="PANTHER" id="PTHR42924:SF3">
    <property type="entry name" value="POLYMERASE_HISTIDINOL PHOSPHATASE N-TERMINAL DOMAIN-CONTAINING PROTEIN"/>
    <property type="match status" value="1"/>
</dbReference>
<dbReference type="RefSeq" id="WP_085210128.1">
    <property type="nucleotide sequence ID" value="NZ_FXAM01000001.1"/>
</dbReference>
<dbReference type="GO" id="GO:0004534">
    <property type="term" value="F:5'-3' RNA exonuclease activity"/>
    <property type="evidence" value="ECO:0007669"/>
    <property type="project" value="TreeGrafter"/>
</dbReference>
<feature type="domain" description="Polymerase/histidinol phosphatase N-terminal" evidence="1">
    <location>
        <begin position="4"/>
        <end position="69"/>
    </location>
</feature>
<evidence type="ECO:0000259" key="1">
    <source>
        <dbReference type="SMART" id="SM00481"/>
    </source>
</evidence>
<dbReference type="CDD" id="cd07438">
    <property type="entry name" value="PHP_HisPPase_AMP"/>
    <property type="match status" value="1"/>
</dbReference>
<proteinExistence type="predicted"/>
<keyword evidence="3" id="KW-1185">Reference proteome</keyword>
<dbReference type="EMBL" id="FXAM01000001">
    <property type="protein sequence ID" value="SMF93497.1"/>
    <property type="molecule type" value="Genomic_DNA"/>
</dbReference>
<dbReference type="SUPFAM" id="SSF89550">
    <property type="entry name" value="PHP domain-like"/>
    <property type="match status" value="1"/>
</dbReference>
<dbReference type="Pfam" id="PF02811">
    <property type="entry name" value="PHP"/>
    <property type="match status" value="1"/>
</dbReference>
<dbReference type="OrthoDB" id="9804333at2"/>
<gene>
    <name evidence="2" type="ORF">SAMN02949497_0779</name>
</gene>
<dbReference type="AlphaFoldDB" id="A0A1Y6CT70"/>
<dbReference type="InterPro" id="IPR003141">
    <property type="entry name" value="Pol/His_phosphatase_N"/>
</dbReference>
<dbReference type="Gene3D" id="3.20.20.140">
    <property type="entry name" value="Metal-dependent hydrolases"/>
    <property type="match status" value="1"/>
</dbReference>
<dbReference type="Proteomes" id="UP000192923">
    <property type="component" value="Unassembled WGS sequence"/>
</dbReference>
<dbReference type="InterPro" id="IPR016195">
    <property type="entry name" value="Pol/histidinol_Pase-like"/>
</dbReference>
<dbReference type="Gene3D" id="1.10.150.650">
    <property type="match status" value="1"/>
</dbReference>
<sequence>MPRYDLHAHSTASDGAYAPAELVRQAALAGIEVLALTDHDSTAGVAEAQSAAADLAIHIVPAVEVSVTWQHKTLHIVGLNIDPDHAALQAGLARLRIVRDERAVEIGWRLAKHGIPGVFEAVSAQAGTGMVTRTHFAQYLAGQGLAGDAGDAFKRYLGHGKPGYVATQWADLAEAIAWIRAAGGVAVVAHPRRYQLTGSWLRRLLAEFKAMGGEGIEVVSGVAAPNDVQASADLARRFGLLASVGSDFHSPDHHWLKLGRLPPLPAGLVPVWSRWPTVDS</sequence>
<dbReference type="SMART" id="SM00481">
    <property type="entry name" value="POLIIIAc"/>
    <property type="match status" value="1"/>
</dbReference>
<dbReference type="InterPro" id="IPR052018">
    <property type="entry name" value="PHP_domain"/>
</dbReference>
<dbReference type="STRING" id="1760988.SAMN02949497_0779"/>
<dbReference type="GO" id="GO:0035312">
    <property type="term" value="F:5'-3' DNA exonuclease activity"/>
    <property type="evidence" value="ECO:0007669"/>
    <property type="project" value="TreeGrafter"/>
</dbReference>
<evidence type="ECO:0000313" key="3">
    <source>
        <dbReference type="Proteomes" id="UP000192923"/>
    </source>
</evidence>
<name>A0A1Y6CT70_9GAMM</name>
<evidence type="ECO:0000313" key="2">
    <source>
        <dbReference type="EMBL" id="SMF93497.1"/>
    </source>
</evidence>
<accession>A0A1Y6CT70</accession>